<evidence type="ECO:0000313" key="15">
    <source>
        <dbReference type="EMBL" id="GGB04445.1"/>
    </source>
</evidence>
<evidence type="ECO:0000256" key="3">
    <source>
        <dbReference type="ARBA" id="ARBA00008034"/>
    </source>
</evidence>
<evidence type="ECO:0000256" key="8">
    <source>
        <dbReference type="ARBA" id="ARBA00022906"/>
    </source>
</evidence>
<feature type="transmembrane region" description="Helical" evidence="14">
    <location>
        <begin position="40"/>
        <end position="73"/>
    </location>
</feature>
<organism evidence="15 16">
    <name type="scientific">Agarivorans gilvus</name>
    <dbReference type="NCBI Taxonomy" id="680279"/>
    <lineage>
        <taxon>Bacteria</taxon>
        <taxon>Pseudomonadati</taxon>
        <taxon>Pseudomonadota</taxon>
        <taxon>Gammaproteobacteria</taxon>
        <taxon>Alteromonadales</taxon>
        <taxon>Alteromonadaceae</taxon>
        <taxon>Agarivorans</taxon>
    </lineage>
</organism>
<dbReference type="Gene3D" id="1.10.3470.10">
    <property type="entry name" value="ABC transporter involved in vitamin B12 uptake, BtuC"/>
    <property type="match status" value="1"/>
</dbReference>
<dbReference type="Pfam" id="PF00950">
    <property type="entry name" value="ABC-3"/>
    <property type="match status" value="1"/>
</dbReference>
<keyword evidence="7" id="KW-0862">Zinc</keyword>
<dbReference type="InterPro" id="IPR037294">
    <property type="entry name" value="ABC_BtuC-like"/>
</dbReference>
<dbReference type="PANTHER" id="PTHR30477:SF23">
    <property type="entry name" value="HIGH-AFFINITY ZINC UPTAKE SYSTEM MEMBRANE PROTEIN ZNUB"/>
    <property type="match status" value="1"/>
</dbReference>
<evidence type="ECO:0000256" key="10">
    <source>
        <dbReference type="ARBA" id="ARBA00023065"/>
    </source>
</evidence>
<gene>
    <name evidence="15" type="primary">znuB</name>
    <name evidence="15" type="ORF">GCM10007414_17210</name>
</gene>
<feature type="transmembrane region" description="Helical" evidence="14">
    <location>
        <begin position="240"/>
        <end position="258"/>
    </location>
</feature>
<comment type="function">
    <text evidence="1">Involved in the high-affinity zinc uptake transport system.</text>
</comment>
<dbReference type="PANTHER" id="PTHR30477">
    <property type="entry name" value="ABC-TRANSPORTER METAL-BINDING PROTEIN"/>
    <property type="match status" value="1"/>
</dbReference>
<keyword evidence="11 14" id="KW-0472">Membrane</keyword>
<sequence>MDDFLINALLAGLGIALLAGPLGSFMVWRRLAYFGDTLAHASLLGVALGLWLAINPILAMVLSGAMLALLLLSLQRYKQLASDTLLGIMAHSALSLGLVVVALMDSVRIDLMAYLFGDLLAVTQQDLLWIWGGGAVVLAVLFSQWNKLLSATVNEQIAEVEGINVDLMRALLLLLLAVVIAIAMKIVGALIISSLLLIPAATARRLSRSPEQMAAYAVVFGAISVLLGLCLSWYQDTPAGPSVVVCAALQFVLIHSLVKVQK</sequence>
<keyword evidence="9 14" id="KW-1133">Transmembrane helix</keyword>
<evidence type="ECO:0000256" key="11">
    <source>
        <dbReference type="ARBA" id="ARBA00023136"/>
    </source>
</evidence>
<evidence type="ECO:0000313" key="16">
    <source>
        <dbReference type="Proteomes" id="UP000651977"/>
    </source>
</evidence>
<evidence type="ECO:0000256" key="6">
    <source>
        <dbReference type="ARBA" id="ARBA00022692"/>
    </source>
</evidence>
<dbReference type="NCBIfam" id="NF007089">
    <property type="entry name" value="PRK09543.1"/>
    <property type="match status" value="1"/>
</dbReference>
<feature type="transmembrane region" description="Helical" evidence="14">
    <location>
        <begin position="127"/>
        <end position="145"/>
    </location>
</feature>
<keyword evidence="16" id="KW-1185">Reference proteome</keyword>
<keyword evidence="5" id="KW-1003">Cell membrane</keyword>
<keyword evidence="8" id="KW-0864">Zinc transport</keyword>
<name>A0ABQ1I0D5_9ALTE</name>
<accession>A0ABQ1I0D5</accession>
<dbReference type="InterPro" id="IPR001626">
    <property type="entry name" value="ABC_TroCD"/>
</dbReference>
<evidence type="ECO:0000256" key="7">
    <source>
        <dbReference type="ARBA" id="ARBA00022833"/>
    </source>
</evidence>
<dbReference type="SUPFAM" id="SSF81345">
    <property type="entry name" value="ABC transporter involved in vitamin B12 uptake, BtuC"/>
    <property type="match status" value="1"/>
</dbReference>
<evidence type="ECO:0000256" key="4">
    <source>
        <dbReference type="ARBA" id="ARBA00022448"/>
    </source>
</evidence>
<keyword evidence="4 13" id="KW-0813">Transport</keyword>
<keyword evidence="6 13" id="KW-0812">Transmembrane</keyword>
<dbReference type="CDD" id="cd06550">
    <property type="entry name" value="TM_ABC_iron-siderophores_like"/>
    <property type="match status" value="1"/>
</dbReference>
<feature type="transmembrane region" description="Helical" evidence="14">
    <location>
        <begin position="213"/>
        <end position="234"/>
    </location>
</feature>
<feature type="transmembrane region" description="Helical" evidence="14">
    <location>
        <begin position="6"/>
        <end position="28"/>
    </location>
</feature>
<keyword evidence="10" id="KW-0406">Ion transport</keyword>
<comment type="subcellular location">
    <subcellularLocation>
        <location evidence="2 13">Cell membrane</location>
        <topology evidence="2 13">Multi-pass membrane protein</topology>
    </subcellularLocation>
</comment>
<protein>
    <recommendedName>
        <fullName evidence="12">High-affinity zinc uptake system membrane protein ZnuB</fullName>
    </recommendedName>
</protein>
<proteinExistence type="inferred from homology"/>
<evidence type="ECO:0000256" key="12">
    <source>
        <dbReference type="ARBA" id="ARBA00040080"/>
    </source>
</evidence>
<evidence type="ECO:0000256" key="1">
    <source>
        <dbReference type="ARBA" id="ARBA00002313"/>
    </source>
</evidence>
<evidence type="ECO:0000256" key="14">
    <source>
        <dbReference type="SAM" id="Phobius"/>
    </source>
</evidence>
<feature type="transmembrane region" description="Helical" evidence="14">
    <location>
        <begin position="85"/>
        <end position="107"/>
    </location>
</feature>
<evidence type="ECO:0000256" key="5">
    <source>
        <dbReference type="ARBA" id="ARBA00022475"/>
    </source>
</evidence>
<feature type="transmembrane region" description="Helical" evidence="14">
    <location>
        <begin position="170"/>
        <end position="201"/>
    </location>
</feature>
<comment type="caution">
    <text evidence="15">The sequence shown here is derived from an EMBL/GenBank/DDBJ whole genome shotgun (WGS) entry which is preliminary data.</text>
</comment>
<evidence type="ECO:0000256" key="9">
    <source>
        <dbReference type="ARBA" id="ARBA00022989"/>
    </source>
</evidence>
<dbReference type="EMBL" id="BMDY01000008">
    <property type="protein sequence ID" value="GGB04445.1"/>
    <property type="molecule type" value="Genomic_DNA"/>
</dbReference>
<dbReference type="RefSeq" id="WP_055733671.1">
    <property type="nucleotide sequence ID" value="NZ_BMDY01000008.1"/>
</dbReference>
<evidence type="ECO:0000256" key="13">
    <source>
        <dbReference type="RuleBase" id="RU003943"/>
    </source>
</evidence>
<dbReference type="Proteomes" id="UP000651977">
    <property type="component" value="Unassembled WGS sequence"/>
</dbReference>
<comment type="similarity">
    <text evidence="3 13">Belongs to the ABC-3 integral membrane protein family.</text>
</comment>
<reference evidence="16" key="1">
    <citation type="journal article" date="2019" name="Int. J. Syst. Evol. Microbiol.">
        <title>The Global Catalogue of Microorganisms (GCM) 10K type strain sequencing project: providing services to taxonomists for standard genome sequencing and annotation.</title>
        <authorList>
            <consortium name="The Broad Institute Genomics Platform"/>
            <consortium name="The Broad Institute Genome Sequencing Center for Infectious Disease"/>
            <person name="Wu L."/>
            <person name="Ma J."/>
        </authorList>
    </citation>
    <scope>NUCLEOTIDE SEQUENCE [LARGE SCALE GENOMIC DNA]</scope>
    <source>
        <strain evidence="16">CGMCC 1.10131</strain>
    </source>
</reference>
<evidence type="ECO:0000256" key="2">
    <source>
        <dbReference type="ARBA" id="ARBA00004651"/>
    </source>
</evidence>